<evidence type="ECO:0000313" key="3">
    <source>
        <dbReference type="Proteomes" id="UP000002698"/>
    </source>
</evidence>
<keyword evidence="3" id="KW-1185">Reference proteome</keyword>
<keyword evidence="1" id="KW-1133">Transmembrane helix</keyword>
<dbReference type="eggNOG" id="arCOG08115">
    <property type="taxonomic scope" value="Archaea"/>
</dbReference>
<organism evidence="2 3">
    <name type="scientific">Natronomonas pharaonis (strain ATCC 35678 / DSM 2160 / CIP 103997 / JCM 8858 / NBRC 14720 / NCIMB 2260 / Gabara)</name>
    <name type="common">Halobacterium pharaonis</name>
    <dbReference type="NCBI Taxonomy" id="348780"/>
    <lineage>
        <taxon>Archaea</taxon>
        <taxon>Methanobacteriati</taxon>
        <taxon>Methanobacteriota</taxon>
        <taxon>Stenosarchaea group</taxon>
        <taxon>Halobacteria</taxon>
        <taxon>Halobacteriales</taxon>
        <taxon>Natronomonadaceae</taxon>
        <taxon>Natronomonas</taxon>
    </lineage>
</organism>
<gene>
    <name evidence="2" type="ordered locus">NP_2916A</name>
</gene>
<evidence type="ECO:0000256" key="1">
    <source>
        <dbReference type="SAM" id="Phobius"/>
    </source>
</evidence>
<dbReference type="EnsemblBacteria" id="CAI49549">
    <property type="protein sequence ID" value="CAI49549"/>
    <property type="gene ID" value="NP_2916A"/>
</dbReference>
<reference evidence="2 3" key="1">
    <citation type="journal article" date="2005" name="Genome Res.">
        <title>Living with two extremes: conclusions from the genome sequence of Natronomonas pharaonis.</title>
        <authorList>
            <person name="Falb M."/>
            <person name="Pfeiffer F."/>
            <person name="Palm P."/>
            <person name="Rodewald K."/>
            <person name="Hickmann V."/>
            <person name="Tittor J."/>
            <person name="Oesterhelt D."/>
        </authorList>
    </citation>
    <scope>NUCLEOTIDE SEQUENCE [LARGE SCALE GENOMIC DNA]</scope>
    <source>
        <strain evidence="3">ATCC 35678 / DSM 2160 / CIP 103997 / JCM 8858 / NBRC 14720 / NCIMB 2260 / Gabara</strain>
    </source>
</reference>
<sequence length="94" mass="9479">MADSMSRMMRLLAGLARTALTFAVLVLLGIVAFYVTVFVVSTGAGLAGYDPSGDFVVLSASLLVVAALLGGIPLSAAASEANDGGDSRPRAGFE</sequence>
<feature type="transmembrane region" description="Helical" evidence="1">
    <location>
        <begin position="55"/>
        <end position="78"/>
    </location>
</feature>
<protein>
    <submittedName>
        <fullName evidence="2">Uncharacterized protein</fullName>
    </submittedName>
</protein>
<keyword evidence="1" id="KW-0812">Transmembrane</keyword>
<dbReference type="AlphaFoldDB" id="A0A1U7EWS1"/>
<proteinExistence type="predicted"/>
<evidence type="ECO:0000313" key="2">
    <source>
        <dbReference type="EMBL" id="CAI49549.1"/>
    </source>
</evidence>
<name>A0A1U7EWS1_NATPD</name>
<dbReference type="HOGENOM" id="CLU_184953_0_0_2"/>
<dbReference type="EMBL" id="CR936257">
    <property type="protein sequence ID" value="CAI49549.1"/>
    <property type="molecule type" value="Genomic_DNA"/>
</dbReference>
<feature type="transmembrane region" description="Helical" evidence="1">
    <location>
        <begin position="12"/>
        <end position="35"/>
    </location>
</feature>
<accession>A0A1U7EWS1</accession>
<dbReference type="Proteomes" id="UP000002698">
    <property type="component" value="Chromosome"/>
</dbReference>
<dbReference type="KEGG" id="nph:NP_2916A"/>
<keyword evidence="1" id="KW-0472">Membrane</keyword>
<dbReference type="STRING" id="348780.NP_2916A"/>